<sequence>MSLRKEAFQSKVLQRLYSSAQKRTVLQPAAAQKPKQTSLAPPAEKPQGIPQKEPGNKKCSAVQGKKLYTVLPPPEGYLITSGNESVTPSNPDSIGSEDSTGDAADHTLHAKRKRRRKKKAFPATTIKNAGEISASPAEGAVESQKDAKPSDKDQDIGSLVEKLSKNKRRKMKKKRHKEKLFALGLVPRSRALEFTYKQSCDEGTEEELEEVLEFLHNINEIYISDRSQAETGHPLSFSAVESLFSRLSGETLPPAEITRLCGLRALLVKGEEQLISKLQEFRDTSTLPADEVSVVCTLLEYWLSEILPMQRETT</sequence>
<organism evidence="2 3">
    <name type="scientific">Triplophysa rosa</name>
    <name type="common">Cave loach</name>
    <dbReference type="NCBI Taxonomy" id="992332"/>
    <lineage>
        <taxon>Eukaryota</taxon>
        <taxon>Metazoa</taxon>
        <taxon>Chordata</taxon>
        <taxon>Craniata</taxon>
        <taxon>Vertebrata</taxon>
        <taxon>Euteleostomi</taxon>
        <taxon>Actinopterygii</taxon>
        <taxon>Neopterygii</taxon>
        <taxon>Teleostei</taxon>
        <taxon>Ostariophysi</taxon>
        <taxon>Cypriniformes</taxon>
        <taxon>Nemacheilidae</taxon>
        <taxon>Triplophysa</taxon>
    </lineage>
</organism>
<gene>
    <name evidence="2" type="ORF">IRJ41_008182</name>
</gene>
<protein>
    <submittedName>
        <fullName evidence="2">Glutamate-rich protein 1</fullName>
    </submittedName>
</protein>
<evidence type="ECO:0000256" key="1">
    <source>
        <dbReference type="SAM" id="MobiDB-lite"/>
    </source>
</evidence>
<feature type="compositionally biased region" description="Polar residues" evidence="1">
    <location>
        <begin position="80"/>
        <end position="98"/>
    </location>
</feature>
<keyword evidence="3" id="KW-1185">Reference proteome</keyword>
<feature type="compositionally biased region" description="Basic residues" evidence="1">
    <location>
        <begin position="165"/>
        <end position="174"/>
    </location>
</feature>
<dbReference type="InterPro" id="IPR026719">
    <property type="entry name" value="ERICH1"/>
</dbReference>
<dbReference type="EMBL" id="JAFHDT010000010">
    <property type="protein sequence ID" value="KAI7804389.1"/>
    <property type="molecule type" value="Genomic_DNA"/>
</dbReference>
<comment type="caution">
    <text evidence="2">The sequence shown here is derived from an EMBL/GenBank/DDBJ whole genome shotgun (WGS) entry which is preliminary data.</text>
</comment>
<reference evidence="2" key="1">
    <citation type="submission" date="2021-02" db="EMBL/GenBank/DDBJ databases">
        <title>Comparative genomics reveals that relaxation of natural selection precedes convergent phenotypic evolution of cavefish.</title>
        <authorList>
            <person name="Peng Z."/>
        </authorList>
    </citation>
    <scope>NUCLEOTIDE SEQUENCE</scope>
    <source>
        <tissue evidence="2">Muscle</tissue>
    </source>
</reference>
<feature type="region of interest" description="Disordered" evidence="1">
    <location>
        <begin position="25"/>
        <end position="174"/>
    </location>
</feature>
<evidence type="ECO:0000313" key="3">
    <source>
        <dbReference type="Proteomes" id="UP001059041"/>
    </source>
</evidence>
<feature type="compositionally biased region" description="Basic and acidic residues" evidence="1">
    <location>
        <begin position="143"/>
        <end position="155"/>
    </location>
</feature>
<proteinExistence type="predicted"/>
<dbReference type="OrthoDB" id="6151351at2759"/>
<dbReference type="PANTHER" id="PTHR22444:SF1">
    <property type="entry name" value="GLUTAMATE-RICH PROTEIN 1"/>
    <property type="match status" value="1"/>
</dbReference>
<evidence type="ECO:0000313" key="2">
    <source>
        <dbReference type="EMBL" id="KAI7804389.1"/>
    </source>
</evidence>
<feature type="compositionally biased region" description="Basic residues" evidence="1">
    <location>
        <begin position="109"/>
        <end position="120"/>
    </location>
</feature>
<dbReference type="AlphaFoldDB" id="A0A9W7TWH1"/>
<accession>A0A9W7TWH1</accession>
<name>A0A9W7TWH1_TRIRA</name>
<dbReference type="PANTHER" id="PTHR22444">
    <property type="entry name" value="GLUTAMATE-RICH PROTEIN 1"/>
    <property type="match status" value="1"/>
</dbReference>
<dbReference type="Proteomes" id="UP001059041">
    <property type="component" value="Linkage Group LG10"/>
</dbReference>